<proteinExistence type="predicted"/>
<reference evidence="2" key="1">
    <citation type="submission" date="2014-09" db="EMBL/GenBank/DDBJ databases">
        <authorList>
            <person name="Magalhaes I.L.F."/>
            <person name="Oliveira U."/>
            <person name="Santos F.R."/>
            <person name="Vidigal T.H.D.A."/>
            <person name="Brescovit A.D."/>
            <person name="Santos A.J."/>
        </authorList>
    </citation>
    <scope>NUCLEOTIDE SEQUENCE</scope>
    <source>
        <tissue evidence="2">Shoot tissue taken approximately 20 cm above the soil surface</tissue>
    </source>
</reference>
<feature type="compositionally biased region" description="Low complexity" evidence="1">
    <location>
        <begin position="13"/>
        <end position="23"/>
    </location>
</feature>
<reference evidence="2" key="2">
    <citation type="journal article" date="2015" name="Data Brief">
        <title>Shoot transcriptome of the giant reed, Arundo donax.</title>
        <authorList>
            <person name="Barrero R.A."/>
            <person name="Guerrero F.D."/>
            <person name="Moolhuijzen P."/>
            <person name="Goolsby J.A."/>
            <person name="Tidwell J."/>
            <person name="Bellgard S.E."/>
            <person name="Bellgard M.I."/>
        </authorList>
    </citation>
    <scope>NUCLEOTIDE SEQUENCE</scope>
    <source>
        <tissue evidence="2">Shoot tissue taken approximately 20 cm above the soil surface</tissue>
    </source>
</reference>
<evidence type="ECO:0000256" key="1">
    <source>
        <dbReference type="SAM" id="MobiDB-lite"/>
    </source>
</evidence>
<dbReference type="EMBL" id="GBRH01263830">
    <property type="protein sequence ID" value="JAD34065.1"/>
    <property type="molecule type" value="Transcribed_RNA"/>
</dbReference>
<feature type="region of interest" description="Disordered" evidence="1">
    <location>
        <begin position="1"/>
        <end position="23"/>
    </location>
</feature>
<name>A0A0A8ZBG0_ARUDO</name>
<protein>
    <submittedName>
        <fullName evidence="2">Uncharacterized protein</fullName>
    </submittedName>
</protein>
<evidence type="ECO:0000313" key="2">
    <source>
        <dbReference type="EMBL" id="JAD34065.1"/>
    </source>
</evidence>
<sequence length="56" mass="5995">MSYAMLSQRENKPSCPSPASTTAISPPGWSCGSSTVENSIPFVLSTSNLFLRCINQ</sequence>
<dbReference type="AlphaFoldDB" id="A0A0A8ZBG0"/>
<organism evidence="2">
    <name type="scientific">Arundo donax</name>
    <name type="common">Giant reed</name>
    <name type="synonym">Donax arundinaceus</name>
    <dbReference type="NCBI Taxonomy" id="35708"/>
    <lineage>
        <taxon>Eukaryota</taxon>
        <taxon>Viridiplantae</taxon>
        <taxon>Streptophyta</taxon>
        <taxon>Embryophyta</taxon>
        <taxon>Tracheophyta</taxon>
        <taxon>Spermatophyta</taxon>
        <taxon>Magnoliopsida</taxon>
        <taxon>Liliopsida</taxon>
        <taxon>Poales</taxon>
        <taxon>Poaceae</taxon>
        <taxon>PACMAD clade</taxon>
        <taxon>Arundinoideae</taxon>
        <taxon>Arundineae</taxon>
        <taxon>Arundo</taxon>
    </lineage>
</organism>
<accession>A0A0A8ZBG0</accession>